<dbReference type="PRINTS" id="PR01657">
    <property type="entry name" value="MCMFAMILY"/>
</dbReference>
<dbReference type="SUPFAM" id="SSF52540">
    <property type="entry name" value="P-loop containing nucleoside triphosphate hydrolases"/>
    <property type="match status" value="1"/>
</dbReference>
<dbReference type="InterPro" id="IPR031327">
    <property type="entry name" value="MCM"/>
</dbReference>
<feature type="domain" description="MCM C-terminal AAA(+) ATPase" evidence="13">
    <location>
        <begin position="436"/>
        <end position="644"/>
    </location>
</feature>
<dbReference type="InterPro" id="IPR008047">
    <property type="entry name" value="MCM_4"/>
</dbReference>
<comment type="caution">
    <text evidence="14">The sequence shown here is derived from an EMBL/GenBank/DDBJ whole genome shotgun (WGS) entry which is preliminary data.</text>
</comment>
<dbReference type="Pfam" id="PF17855">
    <property type="entry name" value="MCM_lid"/>
    <property type="match status" value="1"/>
</dbReference>
<evidence type="ECO:0000256" key="2">
    <source>
        <dbReference type="ARBA" id="ARBA00008010"/>
    </source>
</evidence>
<keyword evidence="6 11" id="KW-0347">Helicase</keyword>
<proteinExistence type="inferred from homology"/>
<dbReference type="OrthoDB" id="10251574at2759"/>
<dbReference type="PANTHER" id="PTHR11630">
    <property type="entry name" value="DNA REPLICATION LICENSING FACTOR MCM FAMILY MEMBER"/>
    <property type="match status" value="1"/>
</dbReference>
<comment type="subcellular location">
    <subcellularLocation>
        <location evidence="1">Nucleus</location>
    </subcellularLocation>
</comment>
<comment type="catalytic activity">
    <reaction evidence="11">
        <text>ATP + H2O = ADP + phosphate + H(+)</text>
        <dbReference type="Rhea" id="RHEA:13065"/>
        <dbReference type="ChEBI" id="CHEBI:15377"/>
        <dbReference type="ChEBI" id="CHEBI:15378"/>
        <dbReference type="ChEBI" id="CHEBI:30616"/>
        <dbReference type="ChEBI" id="CHEBI:43474"/>
        <dbReference type="ChEBI" id="CHEBI:456216"/>
        <dbReference type="EC" id="3.6.4.12"/>
    </reaction>
</comment>
<dbReference type="GO" id="GO:0042555">
    <property type="term" value="C:MCM complex"/>
    <property type="evidence" value="ECO:0007669"/>
    <property type="project" value="UniProtKB-UniRule"/>
</dbReference>
<comment type="subunit">
    <text evidence="11">Component of the MCM2-7 complex.</text>
</comment>
<dbReference type="InterPro" id="IPR041562">
    <property type="entry name" value="MCM_lid"/>
</dbReference>
<dbReference type="GO" id="GO:0016787">
    <property type="term" value="F:hydrolase activity"/>
    <property type="evidence" value="ECO:0007669"/>
    <property type="project" value="UniProtKB-KW"/>
</dbReference>
<dbReference type="PROSITE" id="PS50051">
    <property type="entry name" value="MCM_2"/>
    <property type="match status" value="1"/>
</dbReference>
<dbReference type="InterPro" id="IPR001208">
    <property type="entry name" value="MCM_dom"/>
</dbReference>
<dbReference type="GO" id="GO:0043596">
    <property type="term" value="C:nuclear replication fork"/>
    <property type="evidence" value="ECO:0007669"/>
    <property type="project" value="UniProtKB-ARBA"/>
</dbReference>
<dbReference type="SMART" id="SM00350">
    <property type="entry name" value="MCM"/>
    <property type="match status" value="1"/>
</dbReference>
<dbReference type="GO" id="GO:1902975">
    <property type="term" value="P:mitotic DNA replication initiation"/>
    <property type="evidence" value="ECO:0007669"/>
    <property type="project" value="TreeGrafter"/>
</dbReference>
<dbReference type="FunFam" id="3.40.50.300:FF:000217">
    <property type="entry name" value="DNA helicase"/>
    <property type="match status" value="1"/>
</dbReference>
<evidence type="ECO:0000256" key="7">
    <source>
        <dbReference type="ARBA" id="ARBA00022840"/>
    </source>
</evidence>
<dbReference type="CDD" id="cd17755">
    <property type="entry name" value="MCM4"/>
    <property type="match status" value="1"/>
</dbReference>
<keyword evidence="7 10" id="KW-0067">ATP-binding</keyword>
<dbReference type="PANTHER" id="PTHR11630:SF66">
    <property type="entry name" value="DNA REPLICATION LICENSING FACTOR MCM4"/>
    <property type="match status" value="1"/>
</dbReference>
<evidence type="ECO:0000259" key="13">
    <source>
        <dbReference type="PROSITE" id="PS50051"/>
    </source>
</evidence>
<dbReference type="GO" id="GO:0005524">
    <property type="term" value="F:ATP binding"/>
    <property type="evidence" value="ECO:0007669"/>
    <property type="project" value="UniProtKB-UniRule"/>
</dbReference>
<keyword evidence="4 10" id="KW-0547">Nucleotide-binding</keyword>
<dbReference type="GO" id="GO:0006271">
    <property type="term" value="P:DNA strand elongation involved in DNA replication"/>
    <property type="evidence" value="ECO:0007669"/>
    <property type="project" value="TreeGrafter"/>
</dbReference>
<dbReference type="InterPro" id="IPR036388">
    <property type="entry name" value="WH-like_DNA-bd_sf"/>
</dbReference>
<dbReference type="Pfam" id="PF14551">
    <property type="entry name" value="MCM_N"/>
    <property type="match status" value="1"/>
</dbReference>
<dbReference type="GO" id="GO:0003697">
    <property type="term" value="F:single-stranded DNA binding"/>
    <property type="evidence" value="ECO:0007669"/>
    <property type="project" value="TreeGrafter"/>
</dbReference>
<dbReference type="GO" id="GO:0005656">
    <property type="term" value="C:nuclear pre-replicative complex"/>
    <property type="evidence" value="ECO:0007669"/>
    <property type="project" value="UniProtKB-ARBA"/>
</dbReference>
<dbReference type="EMBL" id="CAJVPI010000121">
    <property type="protein sequence ID" value="CAG8484213.1"/>
    <property type="molecule type" value="Genomic_DNA"/>
</dbReference>
<feature type="compositionally biased region" description="Polar residues" evidence="12">
    <location>
        <begin position="86"/>
        <end position="97"/>
    </location>
</feature>
<keyword evidence="5 11" id="KW-0378">Hydrolase</keyword>
<dbReference type="GO" id="GO:0000727">
    <property type="term" value="P:double-strand break repair via break-induced replication"/>
    <property type="evidence" value="ECO:0007669"/>
    <property type="project" value="TreeGrafter"/>
</dbReference>
<reference evidence="14" key="1">
    <citation type="submission" date="2021-06" db="EMBL/GenBank/DDBJ databases">
        <authorList>
            <person name="Kallberg Y."/>
            <person name="Tangrot J."/>
            <person name="Rosling A."/>
        </authorList>
    </citation>
    <scope>NUCLEOTIDE SEQUENCE</scope>
    <source>
        <strain evidence="14">BR232B</strain>
    </source>
</reference>
<keyword evidence="3 11" id="KW-0235">DNA replication</keyword>
<dbReference type="AlphaFoldDB" id="A0A9N8WBK8"/>
<dbReference type="InterPro" id="IPR027925">
    <property type="entry name" value="MCM_N"/>
</dbReference>
<evidence type="ECO:0000256" key="12">
    <source>
        <dbReference type="SAM" id="MobiDB-lite"/>
    </source>
</evidence>
<sequence>MSDHSQPTSPVHSPSSTGSPRAAVEILEPPSSGFAITETLRNLGTTVRSVISNFGQTSASVGSAMEVEAEDMEMDANDVVSAGPASPNSPSFGSVASLSGDGGRSEGFLSPRSDFTSRTLASHSPILAATSRRQLDISQFGTSRKGGIDHDDITLAGQAFSPRRRGDVQPSQSIDIARLLDSDVRLRDSGDRPRAIRDPAGAISYIAGSSISLLEVKVAFKDYLENFRMQMRKEKEGKEVNEEDLEPFYPRYLQKNMEMGDNRFNLDLQNLLAYPPTVKLYHHLIKYPHEILTTLDDVVTEVRPFNIGKSTNMRDLNPSDVDHLVSIKGLLIRVSPVIPEMTIGDQIDSQQIRLEITGVFRSTPMRVNPRHRNVKSLFKTFIDVVHIRKSDKRRIAADRESLENDPDMTYDESDEIRTDAEGDEARLIELSRRSDLYELLSRSLAPSIYELDDVKKGILLQLFGGNNKVFKRTAAPRYRGDINILLVGDPGTSKSQILQYVHKIASRGVYTSGKGSSAVGLTAYVSRDPDTRQLVLESGALVLSDGGVCCIDEFDKMSESTRSVLHEVMEQQTVSVAKAGIITTLNARTSILASANPIHSKYNPKLSIVENIQLPPTLMSRFDLIYLVLDKVDEHSDKQLAKHIVSLYVEDSPQTDENRFVPIETLTKYIAYARKHCKPKLHVDNNEAYQALVDAYISMRKLGENPRTSEKIITATTRQLESMIRLSEAHARMKLAEYVELEDVQEAARLLREAIKQYAWDPETGKIDMDLINTGQGTHERRILEDIGNALQELLRKKGGARTSWRTLLLELNEQSDLEITERQFETAARTLEQQGVLRITGNGAERTISI</sequence>
<evidence type="ECO:0000256" key="10">
    <source>
        <dbReference type="RuleBase" id="RU004070"/>
    </source>
</evidence>
<evidence type="ECO:0000256" key="5">
    <source>
        <dbReference type="ARBA" id="ARBA00022801"/>
    </source>
</evidence>
<organism evidence="14 15">
    <name type="scientific">Paraglomus brasilianum</name>
    <dbReference type="NCBI Taxonomy" id="144538"/>
    <lineage>
        <taxon>Eukaryota</taxon>
        <taxon>Fungi</taxon>
        <taxon>Fungi incertae sedis</taxon>
        <taxon>Mucoromycota</taxon>
        <taxon>Glomeromycotina</taxon>
        <taxon>Glomeromycetes</taxon>
        <taxon>Paraglomerales</taxon>
        <taxon>Paraglomeraceae</taxon>
        <taxon>Paraglomus</taxon>
    </lineage>
</organism>
<dbReference type="InterPro" id="IPR018525">
    <property type="entry name" value="MCM_CS"/>
</dbReference>
<evidence type="ECO:0000256" key="3">
    <source>
        <dbReference type="ARBA" id="ARBA00022705"/>
    </source>
</evidence>
<dbReference type="Gene3D" id="1.10.10.10">
    <property type="entry name" value="Winged helix-like DNA-binding domain superfamily/Winged helix DNA-binding domain"/>
    <property type="match status" value="1"/>
</dbReference>
<dbReference type="Proteomes" id="UP000789739">
    <property type="component" value="Unassembled WGS sequence"/>
</dbReference>
<evidence type="ECO:0000256" key="9">
    <source>
        <dbReference type="ARBA" id="ARBA00023242"/>
    </source>
</evidence>
<accession>A0A9N8WBK8</accession>
<feature type="compositionally biased region" description="Polar residues" evidence="12">
    <location>
        <begin position="1"/>
        <end position="19"/>
    </location>
</feature>
<dbReference type="Gene3D" id="3.40.50.300">
    <property type="entry name" value="P-loop containing nucleotide triphosphate hydrolases"/>
    <property type="match status" value="1"/>
</dbReference>
<evidence type="ECO:0000256" key="4">
    <source>
        <dbReference type="ARBA" id="ARBA00022741"/>
    </source>
</evidence>
<dbReference type="Pfam" id="PF21128">
    <property type="entry name" value="WHD_MCM4"/>
    <property type="match status" value="1"/>
</dbReference>
<name>A0A9N8WBK8_9GLOM</name>
<dbReference type="GO" id="GO:0031261">
    <property type="term" value="C:DNA replication preinitiation complex"/>
    <property type="evidence" value="ECO:0007669"/>
    <property type="project" value="UniProtKB-ARBA"/>
</dbReference>
<dbReference type="InterPro" id="IPR027417">
    <property type="entry name" value="P-loop_NTPase"/>
</dbReference>
<dbReference type="Pfam" id="PF00493">
    <property type="entry name" value="MCM"/>
    <property type="match status" value="1"/>
</dbReference>
<protein>
    <recommendedName>
        <fullName evidence="11">DNA replication licensing factor MCM4</fullName>
        <ecNumber evidence="11">3.6.4.12</ecNumber>
    </recommendedName>
</protein>
<gene>
    <name evidence="14" type="ORF">PBRASI_LOCUS1745</name>
</gene>
<dbReference type="Gene3D" id="3.30.1640.10">
    <property type="entry name" value="mini-chromosome maintenance (MCM) complex, chain A, domain 1"/>
    <property type="match status" value="1"/>
</dbReference>
<evidence type="ECO:0000256" key="8">
    <source>
        <dbReference type="ARBA" id="ARBA00023125"/>
    </source>
</evidence>
<dbReference type="PROSITE" id="PS00847">
    <property type="entry name" value="MCM_1"/>
    <property type="match status" value="1"/>
</dbReference>
<evidence type="ECO:0000256" key="1">
    <source>
        <dbReference type="ARBA" id="ARBA00004123"/>
    </source>
</evidence>
<comment type="similarity">
    <text evidence="2 10">Belongs to the MCM family.</text>
</comment>
<dbReference type="GO" id="GO:0006279">
    <property type="term" value="P:premeiotic DNA replication"/>
    <property type="evidence" value="ECO:0007669"/>
    <property type="project" value="UniProtKB-ARBA"/>
</dbReference>
<feature type="region of interest" description="Disordered" evidence="12">
    <location>
        <begin position="79"/>
        <end position="116"/>
    </location>
</feature>
<keyword evidence="15" id="KW-1185">Reference proteome</keyword>
<comment type="function">
    <text evidence="11">Acts as component of the MCM2-7 complex (MCM complex) which is the replicative helicase essential for 'once per cell cycle' DNA replication initiation and elongation in eukaryotic cells. The active ATPase sites in the MCM2-7 ring are formed through the interaction surfaces of two neighboring subunits such that a critical structure of a conserved arginine finger motif is provided in trans relative to the ATP-binding site of the Walker A box of the adjacent subunit. The six ATPase active sites, however, are likely to contribute differentially to the complex helicase activity.</text>
</comment>
<dbReference type="PRINTS" id="PR01660">
    <property type="entry name" value="MCMPROTEIN4"/>
</dbReference>
<keyword evidence="9 11" id="KW-0539">Nucleus</keyword>
<evidence type="ECO:0000313" key="15">
    <source>
        <dbReference type="Proteomes" id="UP000789739"/>
    </source>
</evidence>
<dbReference type="SUPFAM" id="SSF50249">
    <property type="entry name" value="Nucleic acid-binding proteins"/>
    <property type="match status" value="1"/>
</dbReference>
<keyword evidence="8 10" id="KW-0238">DNA-binding</keyword>
<evidence type="ECO:0000256" key="11">
    <source>
        <dbReference type="RuleBase" id="RU368062"/>
    </source>
</evidence>
<dbReference type="EC" id="3.6.4.12" evidence="11"/>
<feature type="region of interest" description="Disordered" evidence="12">
    <location>
        <begin position="1"/>
        <end position="22"/>
    </location>
</feature>
<evidence type="ECO:0000313" key="14">
    <source>
        <dbReference type="EMBL" id="CAG8484213.1"/>
    </source>
</evidence>
<evidence type="ECO:0000256" key="6">
    <source>
        <dbReference type="ARBA" id="ARBA00022806"/>
    </source>
</evidence>
<dbReference type="GO" id="GO:0017116">
    <property type="term" value="F:single-stranded DNA helicase activity"/>
    <property type="evidence" value="ECO:0007669"/>
    <property type="project" value="TreeGrafter"/>
</dbReference>
<dbReference type="InterPro" id="IPR012340">
    <property type="entry name" value="NA-bd_OB-fold"/>
</dbReference>